<keyword evidence="4 6" id="KW-0904">Protein phosphatase</keyword>
<evidence type="ECO:0000313" key="10">
    <source>
        <dbReference type="Proteomes" id="UP001162131"/>
    </source>
</evidence>
<organism evidence="9 10">
    <name type="scientific">Blepharisma stoltei</name>
    <dbReference type="NCBI Taxonomy" id="1481888"/>
    <lineage>
        <taxon>Eukaryota</taxon>
        <taxon>Sar</taxon>
        <taxon>Alveolata</taxon>
        <taxon>Ciliophora</taxon>
        <taxon>Postciliodesmatophora</taxon>
        <taxon>Heterotrichea</taxon>
        <taxon>Heterotrichida</taxon>
        <taxon>Blepharismidae</taxon>
        <taxon>Blepharisma</taxon>
    </lineage>
</organism>
<accession>A0AAU9K2F8</accession>
<dbReference type="PROSITE" id="PS01032">
    <property type="entry name" value="PPM_1"/>
    <property type="match status" value="1"/>
</dbReference>
<evidence type="ECO:0000256" key="2">
    <source>
        <dbReference type="ARBA" id="ARBA00022723"/>
    </source>
</evidence>
<keyword evidence="3 6" id="KW-0378">Hydrolase</keyword>
<reference evidence="9" key="1">
    <citation type="submission" date="2021-09" db="EMBL/GenBank/DDBJ databases">
        <authorList>
            <consortium name="AG Swart"/>
            <person name="Singh M."/>
            <person name="Singh A."/>
            <person name="Seah K."/>
            <person name="Emmerich C."/>
        </authorList>
    </citation>
    <scope>NUCLEOTIDE SEQUENCE</scope>
    <source>
        <strain evidence="9">ATCC30299</strain>
    </source>
</reference>
<dbReference type="EMBL" id="CAJZBQ010000049">
    <property type="protein sequence ID" value="CAG9329833.1"/>
    <property type="molecule type" value="Genomic_DNA"/>
</dbReference>
<dbReference type="InterPro" id="IPR000222">
    <property type="entry name" value="PP2C_BS"/>
</dbReference>
<feature type="domain" description="PPM-type phosphatase" evidence="8">
    <location>
        <begin position="148"/>
        <end position="436"/>
    </location>
</feature>
<dbReference type="GO" id="GO:0016020">
    <property type="term" value="C:membrane"/>
    <property type="evidence" value="ECO:0007669"/>
    <property type="project" value="UniProtKB-SubCell"/>
</dbReference>
<dbReference type="Pfam" id="PF00481">
    <property type="entry name" value="PP2C"/>
    <property type="match status" value="1"/>
</dbReference>
<dbReference type="SMART" id="SM00332">
    <property type="entry name" value="PP2Cc"/>
    <property type="match status" value="1"/>
</dbReference>
<protein>
    <recommendedName>
        <fullName evidence="8">PPM-type phosphatase domain-containing protein</fullName>
    </recommendedName>
</protein>
<comment type="subcellular location">
    <subcellularLocation>
        <location evidence="1">Membrane</location>
        <topology evidence="1">Peripheral membrane protein</topology>
    </subcellularLocation>
</comment>
<dbReference type="Proteomes" id="UP001162131">
    <property type="component" value="Unassembled WGS sequence"/>
</dbReference>
<evidence type="ECO:0000256" key="7">
    <source>
        <dbReference type="SAM" id="MobiDB-lite"/>
    </source>
</evidence>
<comment type="caution">
    <text evidence="9">The sequence shown here is derived from an EMBL/GenBank/DDBJ whole genome shotgun (WGS) entry which is preliminary data.</text>
</comment>
<keyword evidence="2" id="KW-0479">Metal-binding</keyword>
<dbReference type="Gene3D" id="3.60.40.10">
    <property type="entry name" value="PPM-type phosphatase domain"/>
    <property type="match status" value="1"/>
</dbReference>
<evidence type="ECO:0000256" key="1">
    <source>
        <dbReference type="ARBA" id="ARBA00004170"/>
    </source>
</evidence>
<evidence type="ECO:0000256" key="3">
    <source>
        <dbReference type="ARBA" id="ARBA00022801"/>
    </source>
</evidence>
<dbReference type="AlphaFoldDB" id="A0AAU9K2F8"/>
<evidence type="ECO:0000256" key="4">
    <source>
        <dbReference type="ARBA" id="ARBA00022912"/>
    </source>
</evidence>
<evidence type="ECO:0000313" key="9">
    <source>
        <dbReference type="EMBL" id="CAG9329833.1"/>
    </source>
</evidence>
<dbReference type="PROSITE" id="PS51746">
    <property type="entry name" value="PPM_2"/>
    <property type="match status" value="1"/>
</dbReference>
<gene>
    <name evidence="9" type="ORF">BSTOLATCC_MIC49874</name>
</gene>
<dbReference type="SUPFAM" id="SSF81606">
    <property type="entry name" value="PP2C-like"/>
    <property type="match status" value="1"/>
</dbReference>
<comment type="similarity">
    <text evidence="6">Belongs to the PP2C family.</text>
</comment>
<name>A0AAU9K2F8_9CILI</name>
<dbReference type="InterPro" id="IPR001932">
    <property type="entry name" value="PPM-type_phosphatase-like_dom"/>
</dbReference>
<dbReference type="FunFam" id="3.60.40.10:FF:000051">
    <property type="entry name" value="Protein phosphatase 2C-like protein"/>
    <property type="match status" value="1"/>
</dbReference>
<keyword evidence="5" id="KW-0472">Membrane</keyword>
<dbReference type="InterPro" id="IPR015655">
    <property type="entry name" value="PP2C"/>
</dbReference>
<evidence type="ECO:0000256" key="5">
    <source>
        <dbReference type="ARBA" id="ARBA00023136"/>
    </source>
</evidence>
<dbReference type="CDD" id="cd00143">
    <property type="entry name" value="PP2Cc"/>
    <property type="match status" value="1"/>
</dbReference>
<dbReference type="PANTHER" id="PTHR47992">
    <property type="entry name" value="PROTEIN PHOSPHATASE"/>
    <property type="match status" value="1"/>
</dbReference>
<evidence type="ECO:0000256" key="6">
    <source>
        <dbReference type="RuleBase" id="RU003465"/>
    </source>
</evidence>
<feature type="compositionally biased region" description="Basic residues" evidence="7">
    <location>
        <begin position="94"/>
        <end position="107"/>
    </location>
</feature>
<evidence type="ECO:0000259" key="8">
    <source>
        <dbReference type="PROSITE" id="PS51746"/>
    </source>
</evidence>
<dbReference type="InterPro" id="IPR036457">
    <property type="entry name" value="PPM-type-like_dom_sf"/>
</dbReference>
<dbReference type="GO" id="GO:0004722">
    <property type="term" value="F:protein serine/threonine phosphatase activity"/>
    <property type="evidence" value="ECO:0007669"/>
    <property type="project" value="InterPro"/>
</dbReference>
<feature type="region of interest" description="Disordered" evidence="7">
    <location>
        <begin position="90"/>
        <end position="129"/>
    </location>
</feature>
<sequence>MASIGTVIRKLSTRPVTSNARPTVKAIKDPTFEKPLGLKTTILPTKSKHRPSNSYSGQSKIPQFFKESPLNKPIKPLSEHTGLATAKIATPKSSNRHTIKSARHRRATSLADKPVSQNTWRKPESDAAHHRKFSLGSTIKQNLAIISSFSHETQKGFIPGNPGKVNQDNFFEHPCVAGYNDLHLFGVCDGHGMFGGEVSGYVKKRLPEMLAKHPEIYSDPKKVIEKSVIEVNEELKRINIDVSFSGTTLIFVLIKGSVLYCANVGDSRALIARQVNDTGNTTTSGRHWMSIVLSRDHKPDEKDESARIFQWGGRVESYQDENGNPLGPARVWLRNQDLPGLAMSRSLGDAVAASVGVICEPEILEFQMTPEDKFIVLGSDGVFEFISNEDIVKTAVPYWRINDSKGVCEALAKFAHDRWVTEEEVIDDITAVCVFLNIPNKN</sequence>
<dbReference type="GO" id="GO:0046872">
    <property type="term" value="F:metal ion binding"/>
    <property type="evidence" value="ECO:0007669"/>
    <property type="project" value="UniProtKB-KW"/>
</dbReference>
<keyword evidence="10" id="KW-1185">Reference proteome</keyword>
<proteinExistence type="inferred from homology"/>